<keyword evidence="6" id="KW-0288">FMN</keyword>
<dbReference type="EMBL" id="BART01000889">
    <property type="protein sequence ID" value="GAG58248.1"/>
    <property type="molecule type" value="Genomic_DNA"/>
</dbReference>
<dbReference type="GO" id="GO:0010181">
    <property type="term" value="F:FMN binding"/>
    <property type="evidence" value="ECO:0007669"/>
    <property type="project" value="TreeGrafter"/>
</dbReference>
<keyword evidence="4" id="KW-0028">Amino-acid biosynthesis</keyword>
<dbReference type="PANTHER" id="PTHR21085">
    <property type="entry name" value="CHORISMATE SYNTHASE"/>
    <property type="match status" value="1"/>
</dbReference>
<comment type="pathway">
    <text evidence="1">Metabolic intermediate biosynthesis; chorismate biosynthesis; chorismate from D-erythrose 4-phosphate and phosphoenolpyruvate: step 7/7.</text>
</comment>
<dbReference type="AlphaFoldDB" id="X0ZD30"/>
<dbReference type="SUPFAM" id="SSF103263">
    <property type="entry name" value="Chorismate synthase, AroC"/>
    <property type="match status" value="1"/>
</dbReference>
<dbReference type="Pfam" id="PF01264">
    <property type="entry name" value="Chorismate_synt"/>
    <property type="match status" value="1"/>
</dbReference>
<evidence type="ECO:0000256" key="4">
    <source>
        <dbReference type="ARBA" id="ARBA00022605"/>
    </source>
</evidence>
<evidence type="ECO:0000256" key="8">
    <source>
        <dbReference type="ARBA" id="ARBA00022857"/>
    </source>
</evidence>
<evidence type="ECO:0000256" key="1">
    <source>
        <dbReference type="ARBA" id="ARBA00005044"/>
    </source>
</evidence>
<keyword evidence="7" id="KW-0274">FAD</keyword>
<keyword evidence="5" id="KW-0285">Flavoprotein</keyword>
<dbReference type="FunFam" id="3.60.150.10:FF:000002">
    <property type="entry name" value="Chorismate synthase"/>
    <property type="match status" value="1"/>
</dbReference>
<evidence type="ECO:0000313" key="11">
    <source>
        <dbReference type="EMBL" id="GAG58248.1"/>
    </source>
</evidence>
<organism evidence="11">
    <name type="scientific">marine sediment metagenome</name>
    <dbReference type="NCBI Taxonomy" id="412755"/>
    <lineage>
        <taxon>unclassified sequences</taxon>
        <taxon>metagenomes</taxon>
        <taxon>ecological metagenomes</taxon>
    </lineage>
</organism>
<dbReference type="PANTHER" id="PTHR21085:SF0">
    <property type="entry name" value="CHORISMATE SYNTHASE"/>
    <property type="match status" value="1"/>
</dbReference>
<evidence type="ECO:0000256" key="9">
    <source>
        <dbReference type="ARBA" id="ARBA00023141"/>
    </source>
</evidence>
<evidence type="ECO:0000256" key="6">
    <source>
        <dbReference type="ARBA" id="ARBA00022643"/>
    </source>
</evidence>
<evidence type="ECO:0000256" key="5">
    <source>
        <dbReference type="ARBA" id="ARBA00022630"/>
    </source>
</evidence>
<evidence type="ECO:0000256" key="3">
    <source>
        <dbReference type="ARBA" id="ARBA00013036"/>
    </source>
</evidence>
<evidence type="ECO:0000256" key="2">
    <source>
        <dbReference type="ARBA" id="ARBA00008014"/>
    </source>
</evidence>
<gene>
    <name evidence="11" type="ORF">S01H4_03573</name>
</gene>
<dbReference type="NCBIfam" id="TIGR00033">
    <property type="entry name" value="aroC"/>
    <property type="match status" value="1"/>
</dbReference>
<keyword evidence="8" id="KW-0521">NADP</keyword>
<keyword evidence="9" id="KW-0057">Aromatic amino acid biosynthesis</keyword>
<dbReference type="GO" id="GO:0009073">
    <property type="term" value="P:aromatic amino acid family biosynthetic process"/>
    <property type="evidence" value="ECO:0007669"/>
    <property type="project" value="UniProtKB-KW"/>
</dbReference>
<dbReference type="GO" id="GO:0008652">
    <property type="term" value="P:amino acid biosynthetic process"/>
    <property type="evidence" value="ECO:0007669"/>
    <property type="project" value="UniProtKB-KW"/>
</dbReference>
<dbReference type="GO" id="GO:0005829">
    <property type="term" value="C:cytosol"/>
    <property type="evidence" value="ECO:0007669"/>
    <property type="project" value="TreeGrafter"/>
</dbReference>
<dbReference type="GO" id="GO:0009423">
    <property type="term" value="P:chorismate biosynthetic process"/>
    <property type="evidence" value="ECO:0007669"/>
    <property type="project" value="TreeGrafter"/>
</dbReference>
<dbReference type="InterPro" id="IPR035904">
    <property type="entry name" value="Chorismate_synth_AroC_sf"/>
</dbReference>
<accession>X0ZD30</accession>
<dbReference type="GO" id="GO:0004107">
    <property type="term" value="F:chorismate synthase activity"/>
    <property type="evidence" value="ECO:0007669"/>
    <property type="project" value="UniProtKB-EC"/>
</dbReference>
<evidence type="ECO:0000256" key="7">
    <source>
        <dbReference type="ARBA" id="ARBA00022827"/>
    </source>
</evidence>
<dbReference type="HAMAP" id="MF_00300">
    <property type="entry name" value="Chorismate_synth"/>
    <property type="match status" value="1"/>
</dbReference>
<name>X0ZD30_9ZZZZ</name>
<dbReference type="NCBIfam" id="NF003793">
    <property type="entry name" value="PRK05382.1"/>
    <property type="match status" value="1"/>
</dbReference>
<dbReference type="Gene3D" id="3.60.150.10">
    <property type="entry name" value="Chorismate synthase AroC"/>
    <property type="match status" value="1"/>
</dbReference>
<comment type="similarity">
    <text evidence="2">Belongs to the chorismate synthase family.</text>
</comment>
<reference evidence="11" key="1">
    <citation type="journal article" date="2014" name="Front. Microbiol.">
        <title>High frequency of phylogenetically diverse reductive dehalogenase-homologous genes in deep subseafloor sedimentary metagenomes.</title>
        <authorList>
            <person name="Kawai M."/>
            <person name="Futagami T."/>
            <person name="Toyoda A."/>
            <person name="Takaki Y."/>
            <person name="Nishi S."/>
            <person name="Hori S."/>
            <person name="Arai W."/>
            <person name="Tsubouchi T."/>
            <person name="Morono Y."/>
            <person name="Uchiyama I."/>
            <person name="Ito T."/>
            <person name="Fujiyama A."/>
            <person name="Inagaki F."/>
            <person name="Takami H."/>
        </authorList>
    </citation>
    <scope>NUCLEOTIDE SEQUENCE</scope>
    <source>
        <strain evidence="11">Expedition CK06-06</strain>
    </source>
</reference>
<keyword evidence="10" id="KW-0456">Lyase</keyword>
<dbReference type="EC" id="4.2.3.5" evidence="3"/>
<comment type="caution">
    <text evidence="11">The sequence shown here is derived from an EMBL/GenBank/DDBJ whole genome shotgun (WGS) entry which is preliminary data.</text>
</comment>
<dbReference type="CDD" id="cd07304">
    <property type="entry name" value="Chorismate_synthase"/>
    <property type="match status" value="1"/>
</dbReference>
<sequence length="388" mass="42992">MRFLTAGESHGKGLAGIIDEYPSGVLIDIDFLNHELSRRQKGFGRGRRMSIETDEVEIISGIRKGKSTGSPISFIIKNKDWNNWKEVMNITSPRGKDIELEKKLLNPRPGHADLSGFLKYRLDDIRDVIERSSARETAVRVGIGGFAKIVLKLLGINVFSYVSQIGKAVFSKDIRINNDMLEKIDKSELRCPDKTISLQMKEEIIKAERNGDSVGGKFKVIATGVPPGLGSYSQWDRRIDGKIARSFMSIPAIKAVEIGDGFNVTAKTGTLFHDEIYYRSGDGFYRKTNRAGGIEGGMTNGEPVIVGASMKPIPTTAKGLHTVNIKTKESEVSLKERSDICAVPSASIVGEAMLSIEILNSIQEKFGKDSIDEILENYNNYKRYLKKV</sequence>
<dbReference type="InterPro" id="IPR000453">
    <property type="entry name" value="Chorismate_synth"/>
</dbReference>
<protein>
    <recommendedName>
        <fullName evidence="3">chorismate synthase</fullName>
        <ecNumber evidence="3">4.2.3.5</ecNumber>
    </recommendedName>
</protein>
<dbReference type="PIRSF" id="PIRSF001456">
    <property type="entry name" value="Chorismate_synth"/>
    <property type="match status" value="1"/>
</dbReference>
<evidence type="ECO:0000256" key="10">
    <source>
        <dbReference type="ARBA" id="ARBA00023239"/>
    </source>
</evidence>
<proteinExistence type="inferred from homology"/>